<evidence type="ECO:0000313" key="3">
    <source>
        <dbReference type="EMBL" id="GAA2146983.1"/>
    </source>
</evidence>
<dbReference type="InterPro" id="IPR013783">
    <property type="entry name" value="Ig-like_fold"/>
</dbReference>
<dbReference type="PROSITE" id="PS50093">
    <property type="entry name" value="PKD"/>
    <property type="match status" value="1"/>
</dbReference>
<dbReference type="SUPFAM" id="SSF51126">
    <property type="entry name" value="Pectin lyase-like"/>
    <property type="match status" value="1"/>
</dbReference>
<keyword evidence="4" id="KW-1185">Reference proteome</keyword>
<dbReference type="RefSeq" id="WP_344466401.1">
    <property type="nucleotide sequence ID" value="NZ_BAAANT010000020.1"/>
</dbReference>
<dbReference type="Gene3D" id="2.160.20.10">
    <property type="entry name" value="Single-stranded right-handed beta-helix, Pectin lyase-like"/>
    <property type="match status" value="1"/>
</dbReference>
<evidence type="ECO:0000259" key="2">
    <source>
        <dbReference type="PROSITE" id="PS50093"/>
    </source>
</evidence>
<keyword evidence="1" id="KW-0732">Signal</keyword>
<proteinExistence type="predicted"/>
<dbReference type="Gene3D" id="2.60.40.10">
    <property type="entry name" value="Immunoglobulins"/>
    <property type="match status" value="1"/>
</dbReference>
<dbReference type="SUPFAM" id="SSF49299">
    <property type="entry name" value="PKD domain"/>
    <property type="match status" value="1"/>
</dbReference>
<reference evidence="3 4" key="1">
    <citation type="journal article" date="2019" name="Int. J. Syst. Evol. Microbiol.">
        <title>The Global Catalogue of Microorganisms (GCM) 10K type strain sequencing project: providing services to taxonomists for standard genome sequencing and annotation.</title>
        <authorList>
            <consortium name="The Broad Institute Genomics Platform"/>
            <consortium name="The Broad Institute Genome Sequencing Center for Infectious Disease"/>
            <person name="Wu L."/>
            <person name="Ma J."/>
        </authorList>
    </citation>
    <scope>NUCLEOTIDE SEQUENCE [LARGE SCALE GENOMIC DNA]</scope>
    <source>
        <strain evidence="3 4">JCM 14560</strain>
    </source>
</reference>
<dbReference type="InterPro" id="IPR035986">
    <property type="entry name" value="PKD_dom_sf"/>
</dbReference>
<sequence length="909" mass="92711">MSHRRLTATAALFAAGFALIPAVGHAADSGPAAAVQAPAASAAFEAARSAALDTFESPAAHSYRIPRTLPTGGPTSRAAGSGRTLVVAPRVCQTDTGTGTAAAPFCTVQHGVDAAQSGDTVQVQEGNLRESVTVHTSGITVIGQGNGGVFALDALAGQPALTLDGVTGVTLRNLQLLSDGVPALRVVNSSKVTMDAGIAYAWQGDAVTVDGTSSDVTVSRTYVRIGRWTAGKATVRIAPGASRVTLTADALANGGVVATGVNGLAVAGNTVQRGCSPALDLDGASTGVTVRNNLFVDSNSVDNDNGGYKEDCLAKSQPWDPSVRVAADAVAGTISDTNTFYFPSGNGTAPYSFGGTAYQTLADFRTVTGQGTHDTVDTVRPGSTLIRNSYGGQDLALQKGSTAIGTADPTAPGQLDTDFYGTKPRTSRGAVEYLSTDPGLAIGLTAKNTTARGIELDAKLSSQKPDYATYTVNWGDGQQTSGAISPATGRGDTHTYDKPGHYTVTATVAPNYTGDVVTNSVDITTAGSHYTAYGPTRLLDTRNGTGAPTAKVAPFSTVQIKVAGQGGVPADAVAAALNITATGTEQGGFITAYPAGKARPGTSNVNFTAGQTVPNLTITPVGTDGSVVFYNGSKGSVDLVADITGYFTHSFSSGYTSTNPGRLVDTRIGTGTARGSVRGGGSFTVQIAGNNVGPLPASGVTAVALNVTVTGPQGSGYLTAFPDGTALPTASNLNYSPGQTVANAVIVPVGADGKIKIYNGSWGSADVVVDVVGYYSPTGVSSFIPVTPFRWLDTRTWGKGPLYDSSHYYIYSRFGDPGDTGFVLNTTVTNTTAGGYLTVSPDPNDIAAYQNKYATWPSRPLVSTLNWKQGDTVPNLVQATPGPGGIVDFWNTGAGVADLVVDVSGYYTV</sequence>
<evidence type="ECO:0000256" key="1">
    <source>
        <dbReference type="SAM" id="SignalP"/>
    </source>
</evidence>
<dbReference type="InterPro" id="IPR011050">
    <property type="entry name" value="Pectin_lyase_fold/virulence"/>
</dbReference>
<dbReference type="EMBL" id="BAAANT010000020">
    <property type="protein sequence ID" value="GAA2146983.1"/>
    <property type="molecule type" value="Genomic_DNA"/>
</dbReference>
<evidence type="ECO:0000313" key="4">
    <source>
        <dbReference type="Proteomes" id="UP001422759"/>
    </source>
</evidence>
<dbReference type="InterPro" id="IPR000601">
    <property type="entry name" value="PKD_dom"/>
</dbReference>
<organism evidence="3 4">
    <name type="scientific">Kitasatospora kazusensis</name>
    <dbReference type="NCBI Taxonomy" id="407974"/>
    <lineage>
        <taxon>Bacteria</taxon>
        <taxon>Bacillati</taxon>
        <taxon>Actinomycetota</taxon>
        <taxon>Actinomycetes</taxon>
        <taxon>Kitasatosporales</taxon>
        <taxon>Streptomycetaceae</taxon>
        <taxon>Kitasatospora</taxon>
    </lineage>
</organism>
<dbReference type="Pfam" id="PF18911">
    <property type="entry name" value="PKD_4"/>
    <property type="match status" value="1"/>
</dbReference>
<name>A0ABN2ZSW0_9ACTN</name>
<accession>A0ABN2ZSW0</accession>
<feature type="domain" description="PKD" evidence="2">
    <location>
        <begin position="461"/>
        <end position="509"/>
    </location>
</feature>
<dbReference type="Proteomes" id="UP001422759">
    <property type="component" value="Unassembled WGS sequence"/>
</dbReference>
<dbReference type="InterPro" id="IPR012334">
    <property type="entry name" value="Pectin_lyas_fold"/>
</dbReference>
<gene>
    <name evidence="3" type="ORF">GCM10009760_37330</name>
</gene>
<feature type="signal peptide" evidence="1">
    <location>
        <begin position="1"/>
        <end position="26"/>
    </location>
</feature>
<protein>
    <recommendedName>
        <fullName evidence="2">PKD domain-containing protein</fullName>
    </recommendedName>
</protein>
<feature type="chain" id="PRO_5046372642" description="PKD domain-containing protein" evidence="1">
    <location>
        <begin position="27"/>
        <end position="909"/>
    </location>
</feature>
<comment type="caution">
    <text evidence="3">The sequence shown here is derived from an EMBL/GenBank/DDBJ whole genome shotgun (WGS) entry which is preliminary data.</text>
</comment>